<keyword evidence="16" id="KW-1185">Reference proteome</keyword>
<dbReference type="CDD" id="cd17323">
    <property type="entry name" value="MFS_Tpo1_MDR_like"/>
    <property type="match status" value="1"/>
</dbReference>
<name>A0AAJ0G6R8_9PEZI</name>
<dbReference type="PROSITE" id="PS50850">
    <property type="entry name" value="MFS"/>
    <property type="match status" value="1"/>
</dbReference>
<comment type="caution">
    <text evidence="15">The sequence shown here is derived from an EMBL/GenBank/DDBJ whole genome shotgun (WGS) entry which is preliminary data.</text>
</comment>
<dbReference type="InterPro" id="IPR020846">
    <property type="entry name" value="MFS_dom"/>
</dbReference>
<evidence type="ECO:0000256" key="3">
    <source>
        <dbReference type="ARBA" id="ARBA00022475"/>
    </source>
</evidence>
<dbReference type="InterPro" id="IPR011701">
    <property type="entry name" value="MFS"/>
</dbReference>
<evidence type="ECO:0000256" key="11">
    <source>
        <dbReference type="ARBA" id="ARBA00077167"/>
    </source>
</evidence>
<dbReference type="Proteomes" id="UP001271007">
    <property type="component" value="Unassembled WGS sequence"/>
</dbReference>
<feature type="transmembrane region" description="Helical" evidence="13">
    <location>
        <begin position="445"/>
        <end position="471"/>
    </location>
</feature>
<dbReference type="EMBL" id="JAWDJX010000183">
    <property type="protein sequence ID" value="KAK3045622.1"/>
    <property type="molecule type" value="Genomic_DNA"/>
</dbReference>
<evidence type="ECO:0000256" key="7">
    <source>
        <dbReference type="ARBA" id="ARBA00038347"/>
    </source>
</evidence>
<dbReference type="Pfam" id="PF07690">
    <property type="entry name" value="MFS_1"/>
    <property type="match status" value="1"/>
</dbReference>
<protein>
    <recommendedName>
        <fullName evidence="10">Cercosporin MFS transporter CTB4</fullName>
    </recommendedName>
    <alternativeName>
        <fullName evidence="11">Cercosporin toxin biosynthesis cluster protein 4</fullName>
    </alternativeName>
</protein>
<feature type="transmembrane region" description="Helical" evidence="13">
    <location>
        <begin position="319"/>
        <end position="338"/>
    </location>
</feature>
<evidence type="ECO:0000259" key="14">
    <source>
        <dbReference type="PROSITE" id="PS50850"/>
    </source>
</evidence>
<sequence length="490" mass="53803">MLGIVPRKEPPSGDTEHGKEQVTLDGDGRLAFSPHDRDNPKDWSTSRRWYITGVCMLLTINCSFASSAPTGALKGIVETFNVSLVAANLVTTLFLAGYCAGPLFWAPLSEYYGRRYIFYISFLGYFGFNFLCAWTPTFGGLLAGRFLTGTFASSAMSNAPGVLADLWGPIERGNAMAWFVMVTFIGPVVGPISSGFIQMTVGWRWTFYELLWFAAATIILLPTLPETLPSRRLALKAKRVRRDIPGYENVLSPQEAKGESLIKIFERSLLKPWIIFFDPISFAIAIYFAIVYALLYMMFTIYPIVFQEMRGWNEGVGELPLIGMVIGAVIGGACVFVMSARERKNGLGSGEWRAETRLPLAMVGAVLLPISMFWLAWSGNYNSVHWIVPTIAGGFLCCAILFIFVSFMNYLTDTYLMFAASAVAANTIVRSAAAAGAPLFTNQMFHALGVGGAGSLVAGMACVLAPVPFVFNKYGESIRKRSKYAPTEHK</sequence>
<dbReference type="Gene3D" id="1.20.1250.20">
    <property type="entry name" value="MFS general substrate transporter like domains"/>
    <property type="match status" value="1"/>
</dbReference>
<organism evidence="15 16">
    <name type="scientific">Extremus antarcticus</name>
    <dbReference type="NCBI Taxonomy" id="702011"/>
    <lineage>
        <taxon>Eukaryota</taxon>
        <taxon>Fungi</taxon>
        <taxon>Dikarya</taxon>
        <taxon>Ascomycota</taxon>
        <taxon>Pezizomycotina</taxon>
        <taxon>Dothideomycetes</taxon>
        <taxon>Dothideomycetidae</taxon>
        <taxon>Mycosphaerellales</taxon>
        <taxon>Extremaceae</taxon>
        <taxon>Extremus</taxon>
    </lineage>
</organism>
<dbReference type="InterPro" id="IPR036259">
    <property type="entry name" value="MFS_trans_sf"/>
</dbReference>
<comment type="function">
    <text evidence="9">MFS transporter; part of the gene cluster that mediates the biosynthesis of cercosporin, a light-activated, non-host-selective toxin. The perylenequinone chromophore of cercosporin absorbs light energy to attain an electronically-activated triplet state and produces active oxygen species such as the hydroxyl radical, superoxide, hydrogen peroxide or singlet oxygen upon reaction with oxygen molecules. These reactive oxygen species cause damage to various cellular components including lipids, proteins and nucleic acids. Responsible for secretion and accumulation of cercosporin, but does not play any roles in self-protection against the toxicity of cercosporin.</text>
</comment>
<evidence type="ECO:0000256" key="6">
    <source>
        <dbReference type="ARBA" id="ARBA00023136"/>
    </source>
</evidence>
<feature type="transmembrane region" description="Helical" evidence="13">
    <location>
        <begin position="358"/>
        <end position="377"/>
    </location>
</feature>
<keyword evidence="2" id="KW-0813">Transport</keyword>
<evidence type="ECO:0000256" key="5">
    <source>
        <dbReference type="ARBA" id="ARBA00022989"/>
    </source>
</evidence>
<evidence type="ECO:0000256" key="12">
    <source>
        <dbReference type="SAM" id="MobiDB-lite"/>
    </source>
</evidence>
<comment type="similarity">
    <text evidence="7">Belongs to the major facilitator superfamily. CAR1 family.</text>
</comment>
<evidence type="ECO:0000256" key="4">
    <source>
        <dbReference type="ARBA" id="ARBA00022692"/>
    </source>
</evidence>
<evidence type="ECO:0000256" key="2">
    <source>
        <dbReference type="ARBA" id="ARBA00022448"/>
    </source>
</evidence>
<keyword evidence="5 13" id="KW-1133">Transmembrane helix</keyword>
<evidence type="ECO:0000313" key="16">
    <source>
        <dbReference type="Proteomes" id="UP001271007"/>
    </source>
</evidence>
<evidence type="ECO:0000256" key="9">
    <source>
        <dbReference type="ARBA" id="ARBA00053977"/>
    </source>
</evidence>
<keyword evidence="3" id="KW-1003">Cell membrane</keyword>
<feature type="region of interest" description="Disordered" evidence="12">
    <location>
        <begin position="1"/>
        <end position="21"/>
    </location>
</feature>
<dbReference type="SUPFAM" id="SSF103473">
    <property type="entry name" value="MFS general substrate transporter"/>
    <property type="match status" value="1"/>
</dbReference>
<accession>A0AAJ0G6R8</accession>
<dbReference type="PANTHER" id="PTHR23502">
    <property type="entry name" value="MAJOR FACILITATOR SUPERFAMILY"/>
    <property type="match status" value="1"/>
</dbReference>
<proteinExistence type="inferred from homology"/>
<comment type="subcellular location">
    <subcellularLocation>
        <location evidence="1">Cell membrane</location>
        <topology evidence="1">Multi-pass membrane protein</topology>
    </subcellularLocation>
</comment>
<evidence type="ECO:0000256" key="10">
    <source>
        <dbReference type="ARBA" id="ARBA00069139"/>
    </source>
</evidence>
<feature type="transmembrane region" description="Helical" evidence="13">
    <location>
        <begin position="116"/>
        <end position="136"/>
    </location>
</feature>
<keyword evidence="6 13" id="KW-0472">Membrane</keyword>
<feature type="transmembrane region" description="Helical" evidence="13">
    <location>
        <begin position="49"/>
        <end position="68"/>
    </location>
</feature>
<reference evidence="15" key="1">
    <citation type="submission" date="2023-04" db="EMBL/GenBank/DDBJ databases">
        <title>Black Yeasts Isolated from many extreme environments.</title>
        <authorList>
            <person name="Coleine C."/>
            <person name="Stajich J.E."/>
            <person name="Selbmann L."/>
        </authorList>
    </citation>
    <scope>NUCLEOTIDE SEQUENCE</scope>
    <source>
        <strain evidence="15">CCFEE 5312</strain>
    </source>
</reference>
<evidence type="ECO:0000256" key="1">
    <source>
        <dbReference type="ARBA" id="ARBA00004651"/>
    </source>
</evidence>
<feature type="transmembrane region" description="Helical" evidence="13">
    <location>
        <begin position="273"/>
        <end position="299"/>
    </location>
</feature>
<dbReference type="GO" id="GO:0022857">
    <property type="term" value="F:transmembrane transporter activity"/>
    <property type="evidence" value="ECO:0007669"/>
    <property type="project" value="InterPro"/>
</dbReference>
<keyword evidence="4 13" id="KW-0812">Transmembrane</keyword>
<feature type="transmembrane region" description="Helical" evidence="13">
    <location>
        <begin position="414"/>
        <end position="433"/>
    </location>
</feature>
<gene>
    <name evidence="15" type="ORF">LTR09_012815</name>
</gene>
<evidence type="ECO:0000256" key="13">
    <source>
        <dbReference type="SAM" id="Phobius"/>
    </source>
</evidence>
<feature type="transmembrane region" description="Helical" evidence="13">
    <location>
        <begin position="383"/>
        <end position="407"/>
    </location>
</feature>
<feature type="transmembrane region" description="Helical" evidence="13">
    <location>
        <begin position="80"/>
        <end position="104"/>
    </location>
</feature>
<evidence type="ECO:0000256" key="8">
    <source>
        <dbReference type="ARBA" id="ARBA00038459"/>
    </source>
</evidence>
<dbReference type="FunFam" id="1.20.1250.20:FF:000011">
    <property type="entry name" value="MFS multidrug transporter, putative"/>
    <property type="match status" value="1"/>
</dbReference>
<comment type="similarity">
    <text evidence="8">Belongs to the major facilitator superfamily. DHA1 family. Polyamines/proton antiporter (TC 2.A.1.2.16) subfamily.</text>
</comment>
<dbReference type="PANTHER" id="PTHR23502:SF186">
    <property type="entry name" value="MAJOR FACILITATOR SUPERFAMILY (MFS) PROFILE DOMAIN-CONTAINING PROTEIN"/>
    <property type="match status" value="1"/>
</dbReference>
<dbReference type="GO" id="GO:0005886">
    <property type="term" value="C:plasma membrane"/>
    <property type="evidence" value="ECO:0007669"/>
    <property type="project" value="UniProtKB-SubCell"/>
</dbReference>
<evidence type="ECO:0000313" key="15">
    <source>
        <dbReference type="EMBL" id="KAK3045622.1"/>
    </source>
</evidence>
<feature type="transmembrane region" description="Helical" evidence="13">
    <location>
        <begin position="175"/>
        <end position="199"/>
    </location>
</feature>
<dbReference type="AlphaFoldDB" id="A0AAJ0G6R8"/>
<feature type="domain" description="Major facilitator superfamily (MFS) profile" evidence="14">
    <location>
        <begin position="51"/>
        <end position="490"/>
    </location>
</feature>